<feature type="compositionally biased region" description="Polar residues" evidence="1">
    <location>
        <begin position="307"/>
        <end position="325"/>
    </location>
</feature>
<keyword evidence="2" id="KW-1133">Transmembrane helix</keyword>
<dbReference type="AlphaFoldDB" id="A0A167FRT0"/>
<reference evidence="3 4" key="1">
    <citation type="submission" date="2016-02" db="EMBL/GenBank/DDBJ databases">
        <title>Complete genome sequence and transcriptome regulation of the pentose utilising yeast Sugiyamaella lignohabitans.</title>
        <authorList>
            <person name="Bellasio M."/>
            <person name="Peymann A."/>
            <person name="Valli M."/>
            <person name="Sipitzky M."/>
            <person name="Graf A."/>
            <person name="Sauer M."/>
            <person name="Marx H."/>
            <person name="Mattanovich D."/>
        </authorList>
    </citation>
    <scope>NUCLEOTIDE SEQUENCE [LARGE SCALE GENOMIC DNA]</scope>
    <source>
        <strain evidence="3 4">CBS 10342</strain>
    </source>
</reference>
<evidence type="ECO:0000256" key="1">
    <source>
        <dbReference type="SAM" id="MobiDB-lite"/>
    </source>
</evidence>
<dbReference type="RefSeq" id="XP_018738098.1">
    <property type="nucleotide sequence ID" value="XM_018880262.1"/>
</dbReference>
<keyword evidence="2" id="KW-0472">Membrane</keyword>
<dbReference type="KEGG" id="slb:AWJ20_3258"/>
<feature type="region of interest" description="Disordered" evidence="1">
    <location>
        <begin position="307"/>
        <end position="329"/>
    </location>
</feature>
<evidence type="ECO:0000256" key="2">
    <source>
        <dbReference type="SAM" id="Phobius"/>
    </source>
</evidence>
<keyword evidence="4" id="KW-1185">Reference proteome</keyword>
<protein>
    <submittedName>
        <fullName evidence="3">Sps4p</fullName>
    </submittedName>
</protein>
<accession>A0A167FRT0</accession>
<gene>
    <name evidence="3" type="primary">SPS4</name>
    <name evidence="3" type="ORF">AWJ20_3258</name>
</gene>
<feature type="transmembrane region" description="Helical" evidence="2">
    <location>
        <begin position="42"/>
        <end position="64"/>
    </location>
</feature>
<keyword evidence="2" id="KW-0812">Transmembrane</keyword>
<dbReference type="GeneID" id="30035260"/>
<evidence type="ECO:0000313" key="3">
    <source>
        <dbReference type="EMBL" id="ANB15621.1"/>
    </source>
</evidence>
<organism evidence="3 4">
    <name type="scientific">Sugiyamaella lignohabitans</name>
    <dbReference type="NCBI Taxonomy" id="796027"/>
    <lineage>
        <taxon>Eukaryota</taxon>
        <taxon>Fungi</taxon>
        <taxon>Dikarya</taxon>
        <taxon>Ascomycota</taxon>
        <taxon>Saccharomycotina</taxon>
        <taxon>Dipodascomycetes</taxon>
        <taxon>Dipodascales</taxon>
        <taxon>Trichomonascaceae</taxon>
        <taxon>Sugiyamaella</taxon>
    </lineage>
</organism>
<name>A0A167FRT0_9ASCO</name>
<dbReference type="Proteomes" id="UP000189580">
    <property type="component" value="Chromosome b"/>
</dbReference>
<proteinExistence type="predicted"/>
<dbReference type="Pfam" id="PF17316">
    <property type="entry name" value="Perilipin_2"/>
    <property type="match status" value="1"/>
</dbReference>
<dbReference type="EMBL" id="CP014503">
    <property type="protein sequence ID" value="ANB15621.1"/>
    <property type="molecule type" value="Genomic_DNA"/>
</dbReference>
<sequence length="375" mass="40401">MSDGAENIYSAGQANGSVDNGVAKSSELPQSLFVQHLATYPAVAALTGFVASAPLVGMFASNAIPLMMAIRDRSRPIADPVVKRASPVIVRVDKFGDSILTTVDHTFPAITQTRPEEVIEYAKAPVNQAREAYTSYSNSTRGLVEHRVIDPIKKVSQAVRVQYNKVYDTKGKALVRSNLDSLVLPINDRLENVITDYLPEGEELPQADGLSNEISRTWRLVRVAVHRGRPVLAEQVNQVVTLPRIATEHVFNTWEEKVQKHSNGKPTATTYALAYLGTTRQLSSDSISAVRAATGIPLPYFGLGSTNDDNVSSEGSADTVPSQGSRIPGSNALSSATKLFYSYLPHPTTSSGAVVVTDELPTTTVQEISATGEIH</sequence>
<evidence type="ECO:0000313" key="4">
    <source>
        <dbReference type="Proteomes" id="UP000189580"/>
    </source>
</evidence>
<dbReference type="OrthoDB" id="376826at2759"/>